<dbReference type="RefSeq" id="WP_160896493.1">
    <property type="nucleotide sequence ID" value="NZ_WUMU01000026.1"/>
</dbReference>
<evidence type="ECO:0000256" key="2">
    <source>
        <dbReference type="ARBA" id="ARBA00022679"/>
    </source>
</evidence>
<feature type="domain" description="HipA N-terminal subdomain 1" evidence="5">
    <location>
        <begin position="4"/>
        <end position="100"/>
    </location>
</feature>
<sequence length="435" mass="47454">MIELDVFLEGVEAPVGRLVRQEDQGTSFRYLQDHLPHPVSIGLPVREQPYEDPQARAFFSNLLFENRMREQIMAQHGIGAQDYVGLLAHLGADCPGAISCVPRGSGPGKAPGDLAADYDALSEVQLAELIGTLARHRRLPQNLMDPSPLAGVQSKIAVTRLADGRLALPRAGSRAPTTHILKVPTVADQPQVRQEHLAMALMGRLTDHPVAKTEILECDGLAGLLVTRFDRRIEAHGIHRLHQEDFCQALGLPEQLKYERYGSAGRCFDARAVGRVLDQLARPGAARLAFYEVMLAGLALGNTDAHGKNHAVLHGPEGPGLAPVYDVMPTILQDVRHDMAFRIGAALMTDDITAEDIVAFLQAIGVKRATAPVLARGRAVLQRLLDILEDPAEDLPKRVFDAAAQQVKWLAPALGIDRETPDFDLVPLARVESWE</sequence>
<dbReference type="InterPro" id="IPR017508">
    <property type="entry name" value="HipA_N1"/>
</dbReference>
<evidence type="ECO:0000256" key="3">
    <source>
        <dbReference type="ARBA" id="ARBA00022777"/>
    </source>
</evidence>
<dbReference type="InterPro" id="IPR012893">
    <property type="entry name" value="HipA-like_C"/>
</dbReference>
<evidence type="ECO:0000313" key="6">
    <source>
        <dbReference type="EMBL" id="MXN20370.1"/>
    </source>
</evidence>
<keyword evidence="7" id="KW-1185">Reference proteome</keyword>
<keyword evidence="2" id="KW-0808">Transferase</keyword>
<feature type="domain" description="HipA-like C-terminal" evidence="4">
    <location>
        <begin position="149"/>
        <end position="345"/>
    </location>
</feature>
<evidence type="ECO:0000256" key="1">
    <source>
        <dbReference type="ARBA" id="ARBA00010164"/>
    </source>
</evidence>
<keyword evidence="3" id="KW-0418">Kinase</keyword>
<reference evidence="6 7" key="1">
    <citation type="submission" date="2019-12" db="EMBL/GenBank/DDBJ databases">
        <authorList>
            <person name="Li M."/>
        </authorList>
    </citation>
    <scope>NUCLEOTIDE SEQUENCE [LARGE SCALE GENOMIC DNA]</scope>
    <source>
        <strain evidence="6 7">GBMRC 2024</strain>
    </source>
</reference>
<dbReference type="NCBIfam" id="TIGR03071">
    <property type="entry name" value="couple_hipA"/>
    <property type="match status" value="1"/>
</dbReference>
<evidence type="ECO:0000259" key="4">
    <source>
        <dbReference type="Pfam" id="PF07804"/>
    </source>
</evidence>
<dbReference type="Pfam" id="PF07804">
    <property type="entry name" value="HipA_C"/>
    <property type="match status" value="1"/>
</dbReference>
<dbReference type="GO" id="GO:0005829">
    <property type="term" value="C:cytosol"/>
    <property type="evidence" value="ECO:0007669"/>
    <property type="project" value="TreeGrafter"/>
</dbReference>
<dbReference type="AlphaFoldDB" id="A0A6L7GAQ5"/>
<proteinExistence type="inferred from homology"/>
<gene>
    <name evidence="6" type="ORF">GR170_21245</name>
</gene>
<accession>A0A6L7GAQ5</accession>
<protein>
    <submittedName>
        <fullName evidence="6">Type II toxin-antitoxin system HipA family toxin</fullName>
    </submittedName>
</protein>
<dbReference type="PANTHER" id="PTHR37419">
    <property type="entry name" value="SERINE/THREONINE-PROTEIN KINASE TOXIN HIPA"/>
    <property type="match status" value="1"/>
</dbReference>
<dbReference type="InterPro" id="IPR052028">
    <property type="entry name" value="HipA_Ser/Thr_kinase"/>
</dbReference>
<dbReference type="GO" id="GO:0004674">
    <property type="term" value="F:protein serine/threonine kinase activity"/>
    <property type="evidence" value="ECO:0007669"/>
    <property type="project" value="TreeGrafter"/>
</dbReference>
<comment type="similarity">
    <text evidence="1">Belongs to the HipA Ser/Thr kinase family.</text>
</comment>
<evidence type="ECO:0000313" key="7">
    <source>
        <dbReference type="Proteomes" id="UP000477911"/>
    </source>
</evidence>
<dbReference type="PANTHER" id="PTHR37419:SF1">
    <property type="entry name" value="SERINE_THREONINE-PROTEIN KINASE TOXIN HIPA"/>
    <property type="match status" value="1"/>
</dbReference>
<name>A0A6L7GAQ5_9RHOB</name>
<evidence type="ECO:0000259" key="5">
    <source>
        <dbReference type="Pfam" id="PF13657"/>
    </source>
</evidence>
<comment type="caution">
    <text evidence="6">The sequence shown here is derived from an EMBL/GenBank/DDBJ whole genome shotgun (WGS) entry which is preliminary data.</text>
</comment>
<dbReference type="Pfam" id="PF13657">
    <property type="entry name" value="Couple_hipA"/>
    <property type="match status" value="1"/>
</dbReference>
<organism evidence="6 7">
    <name type="scientific">Pseudooceanicola albus</name>
    <dbReference type="NCBI Taxonomy" id="2692189"/>
    <lineage>
        <taxon>Bacteria</taxon>
        <taxon>Pseudomonadati</taxon>
        <taxon>Pseudomonadota</taxon>
        <taxon>Alphaproteobacteria</taxon>
        <taxon>Rhodobacterales</taxon>
        <taxon>Paracoccaceae</taxon>
        <taxon>Pseudooceanicola</taxon>
    </lineage>
</organism>
<dbReference type="EMBL" id="WUMU01000026">
    <property type="protein sequence ID" value="MXN20370.1"/>
    <property type="molecule type" value="Genomic_DNA"/>
</dbReference>
<dbReference type="Proteomes" id="UP000477911">
    <property type="component" value="Unassembled WGS sequence"/>
</dbReference>